<dbReference type="Proteomes" id="UP001147695">
    <property type="component" value="Unassembled WGS sequence"/>
</dbReference>
<dbReference type="Gene3D" id="2.170.270.10">
    <property type="entry name" value="SET domain"/>
    <property type="match status" value="1"/>
</dbReference>
<dbReference type="EMBL" id="JAPZBQ010000003">
    <property type="protein sequence ID" value="KAJ5338101.1"/>
    <property type="molecule type" value="Genomic_DNA"/>
</dbReference>
<name>A0A9W9QHM5_PENBR</name>
<dbReference type="AlphaFoldDB" id="A0A9W9QHM5"/>
<dbReference type="InterPro" id="IPR001214">
    <property type="entry name" value="SET_dom"/>
</dbReference>
<dbReference type="PROSITE" id="PS50280">
    <property type="entry name" value="SET"/>
    <property type="match status" value="1"/>
</dbReference>
<dbReference type="SUPFAM" id="SSF48452">
    <property type="entry name" value="TPR-like"/>
    <property type="match status" value="1"/>
</dbReference>
<dbReference type="SUPFAM" id="SSF82199">
    <property type="entry name" value="SET domain"/>
    <property type="match status" value="1"/>
</dbReference>
<dbReference type="InterPro" id="IPR046341">
    <property type="entry name" value="SET_dom_sf"/>
</dbReference>
<dbReference type="InterPro" id="IPR053209">
    <property type="entry name" value="Gramillin-biosynth_MTr"/>
</dbReference>
<organism evidence="2 3">
    <name type="scientific">Penicillium brevicompactum</name>
    <dbReference type="NCBI Taxonomy" id="5074"/>
    <lineage>
        <taxon>Eukaryota</taxon>
        <taxon>Fungi</taxon>
        <taxon>Dikarya</taxon>
        <taxon>Ascomycota</taxon>
        <taxon>Pezizomycotina</taxon>
        <taxon>Eurotiomycetes</taxon>
        <taxon>Eurotiomycetidae</taxon>
        <taxon>Eurotiales</taxon>
        <taxon>Aspergillaceae</taxon>
        <taxon>Penicillium</taxon>
    </lineage>
</organism>
<reference evidence="2" key="2">
    <citation type="journal article" date="2023" name="IMA Fungus">
        <title>Comparative genomic study of the Penicillium genus elucidates a diverse pangenome and 15 lateral gene transfer events.</title>
        <authorList>
            <person name="Petersen C."/>
            <person name="Sorensen T."/>
            <person name="Nielsen M.R."/>
            <person name="Sondergaard T.E."/>
            <person name="Sorensen J.L."/>
            <person name="Fitzpatrick D.A."/>
            <person name="Frisvad J.C."/>
            <person name="Nielsen K.L."/>
        </authorList>
    </citation>
    <scope>NUCLEOTIDE SEQUENCE</scope>
    <source>
        <strain evidence="2">IBT 35673</strain>
    </source>
</reference>
<evidence type="ECO:0000259" key="1">
    <source>
        <dbReference type="PROSITE" id="PS50280"/>
    </source>
</evidence>
<dbReference type="PANTHER" id="PTHR47643:SF2">
    <property type="entry name" value="TPR DOMAIN PROTEIN (AFU_ORTHOLOGUE AFUA_5G12710)"/>
    <property type="match status" value="1"/>
</dbReference>
<dbReference type="Gene3D" id="1.25.40.10">
    <property type="entry name" value="Tetratricopeptide repeat domain"/>
    <property type="match status" value="1"/>
</dbReference>
<protein>
    <recommendedName>
        <fullName evidence="1">SET domain-containing protein</fullName>
    </recommendedName>
</protein>
<dbReference type="InterPro" id="IPR011990">
    <property type="entry name" value="TPR-like_helical_dom_sf"/>
</dbReference>
<accession>A0A9W9QHM5</accession>
<sequence>MQRREHIGLKGKLPIMDIHKWAATKKHLDLLGKYIAVLVRAAQKTGQPFENFYPHEILAYCQLRWEERRLQKYRDAVEISFASARYQPCATPFEELNKVMIKDLRCEIRSLDSYILVRKFSETNRRVEMSARLMIVQDEDGNLVVLEIPPEAFDAHSARLEKEMMLLVKQPSLRYIEHGVYQIKVDHVSDIAFIAACDEMVPLRWRQGGIQNIPEWSADQWLDKVNQQRLVDAHGSVIAWCTEALKELSMPDSDLSDFLFHRSFARFRMKQHQDALDDINRSIGNKSAIENHLRIKTAIFYGAQMYQDCIDTLKKLLEIVPGDVNILSGIEQTEARIAEQEHGVYDFKVMQDKARPGMPTPTDQYASYQGPVVVKESNLRGRGMFTTKAVKAGELLLCEKAIAYLRQPSPGVTNFYPRMPRLIYAGIVNLHESIVYHEFGVALARETIVKMAQSDSVRAKVLDLHSGNFPKNNIPDDKSVDTFLIMHIAALNSFGSPYSSIIGHGGVSPEDGASSLANLATCHGIWHLASFINHSCESNVYRSFIGDVMIVRAARDLDADTEIGFWYTIPDRVHGVNTSHWDFVCSCVICTDVRSTEPGVLTMREALRTQLDLLMTEPDLWDQALLNRKMTELSETYVKPPTEVPHYAVWDKQLSAARLFVKWDNYPMVLEFTLCSLESLGFVIEGYEPRGEKLVVSRWGVMVVDVVEAWVMVYLSCLRALPELAPSAYHYAKLCFLICVGEDSSFDETYGVVEEVASGMTEMSLTEVDDVEN</sequence>
<evidence type="ECO:0000313" key="2">
    <source>
        <dbReference type="EMBL" id="KAJ5338101.1"/>
    </source>
</evidence>
<dbReference type="SMART" id="SM00317">
    <property type="entry name" value="SET"/>
    <property type="match status" value="1"/>
</dbReference>
<proteinExistence type="predicted"/>
<dbReference type="PANTHER" id="PTHR47643">
    <property type="entry name" value="TPR DOMAIN PROTEIN (AFU_ORTHOLOGUE AFUA_5G12710)"/>
    <property type="match status" value="1"/>
</dbReference>
<evidence type="ECO:0000313" key="3">
    <source>
        <dbReference type="Proteomes" id="UP001147695"/>
    </source>
</evidence>
<dbReference type="Pfam" id="PF00856">
    <property type="entry name" value="SET"/>
    <property type="match status" value="1"/>
</dbReference>
<feature type="domain" description="SET" evidence="1">
    <location>
        <begin position="370"/>
        <end position="568"/>
    </location>
</feature>
<gene>
    <name evidence="2" type="ORF">N7452_004829</name>
</gene>
<reference evidence="2" key="1">
    <citation type="submission" date="2022-12" db="EMBL/GenBank/DDBJ databases">
        <authorList>
            <person name="Petersen C."/>
        </authorList>
    </citation>
    <scope>NUCLEOTIDE SEQUENCE</scope>
    <source>
        <strain evidence="2">IBT 35673</strain>
    </source>
</reference>
<comment type="caution">
    <text evidence="2">The sequence shown here is derived from an EMBL/GenBank/DDBJ whole genome shotgun (WGS) entry which is preliminary data.</text>
</comment>